<gene>
    <name evidence="2" type="ORF">A3H15_00065</name>
</gene>
<evidence type="ECO:0000313" key="3">
    <source>
        <dbReference type="Proteomes" id="UP000177968"/>
    </source>
</evidence>
<feature type="transmembrane region" description="Helical" evidence="1">
    <location>
        <begin position="92"/>
        <end position="116"/>
    </location>
</feature>
<proteinExistence type="predicted"/>
<organism evidence="2 3">
    <name type="scientific">Candidatus Kaiserbacteria bacterium RIFCSPLOWO2_12_FULL_50_28</name>
    <dbReference type="NCBI Taxonomy" id="1798527"/>
    <lineage>
        <taxon>Bacteria</taxon>
        <taxon>Candidatus Kaiseribacteriota</taxon>
    </lineage>
</organism>
<keyword evidence="1" id="KW-1133">Transmembrane helix</keyword>
<dbReference type="Pfam" id="PF18895">
    <property type="entry name" value="T4SS_pilin"/>
    <property type="match status" value="1"/>
</dbReference>
<comment type="caution">
    <text evidence="2">The sequence shown here is derived from an EMBL/GenBank/DDBJ whole genome shotgun (WGS) entry which is preliminary data.</text>
</comment>
<reference evidence="2 3" key="1">
    <citation type="journal article" date="2016" name="Nat. Commun.">
        <title>Thousands of microbial genomes shed light on interconnected biogeochemical processes in an aquifer system.</title>
        <authorList>
            <person name="Anantharaman K."/>
            <person name="Brown C.T."/>
            <person name="Hug L.A."/>
            <person name="Sharon I."/>
            <person name="Castelle C.J."/>
            <person name="Probst A.J."/>
            <person name="Thomas B.C."/>
            <person name="Singh A."/>
            <person name="Wilkins M.J."/>
            <person name="Karaoz U."/>
            <person name="Brodie E.L."/>
            <person name="Williams K.H."/>
            <person name="Hubbard S.S."/>
            <person name="Banfield J.F."/>
        </authorList>
    </citation>
    <scope>NUCLEOTIDE SEQUENCE [LARGE SCALE GENOMIC DNA]</scope>
</reference>
<name>A0A1F6FNT8_9BACT</name>
<dbReference type="InterPro" id="IPR043993">
    <property type="entry name" value="T4SS_pilin"/>
</dbReference>
<feature type="transmembrane region" description="Helical" evidence="1">
    <location>
        <begin position="12"/>
        <end position="31"/>
    </location>
</feature>
<dbReference type="EMBL" id="MFMO01000024">
    <property type="protein sequence ID" value="OGG87518.1"/>
    <property type="molecule type" value="Genomic_DNA"/>
</dbReference>
<keyword evidence="1" id="KW-0812">Transmembrane</keyword>
<evidence type="ECO:0000313" key="2">
    <source>
        <dbReference type="EMBL" id="OGG87518.1"/>
    </source>
</evidence>
<feature type="transmembrane region" description="Helical" evidence="1">
    <location>
        <begin position="51"/>
        <end position="71"/>
    </location>
</feature>
<evidence type="ECO:0000256" key="1">
    <source>
        <dbReference type="SAM" id="Phobius"/>
    </source>
</evidence>
<keyword evidence="1" id="KW-0472">Membrane</keyword>
<evidence type="ECO:0008006" key="4">
    <source>
        <dbReference type="Google" id="ProtNLM"/>
    </source>
</evidence>
<sequence length="124" mass="13538">MRGQTIHRFIRFTTSFVLMMLFSALPVYVTAAQFENPLKSEFSTVERFIAGALRAMVMVALPILALFIVFSGFKFITAQGNPQKLGEAKMNFVYVILGALLILGAWIIATLIGGTVSQLTGTSS</sequence>
<dbReference type="Proteomes" id="UP000177968">
    <property type="component" value="Unassembled WGS sequence"/>
</dbReference>
<accession>A0A1F6FNT8</accession>
<dbReference type="AlphaFoldDB" id="A0A1F6FNT8"/>
<protein>
    <recommendedName>
        <fullName evidence="4">TrbC/VIRB2 family protein</fullName>
    </recommendedName>
</protein>